<proteinExistence type="predicted"/>
<dbReference type="EMBL" id="SAIY01000003">
    <property type="protein sequence ID" value="NGM13139.1"/>
    <property type="molecule type" value="Genomic_DNA"/>
</dbReference>
<evidence type="ECO:0000313" key="4">
    <source>
        <dbReference type="Proteomes" id="UP000478148"/>
    </source>
</evidence>
<dbReference type="InterPro" id="IPR041685">
    <property type="entry name" value="AAA_GajA/Old/RecF-like"/>
</dbReference>
<gene>
    <name evidence="3" type="ORF">ENC19_10925</name>
</gene>
<evidence type="ECO:0000313" key="3">
    <source>
        <dbReference type="EMBL" id="NGM13139.1"/>
    </source>
</evidence>
<protein>
    <submittedName>
        <fullName evidence="3">AAA family ATPase</fullName>
    </submittedName>
</protein>
<keyword evidence="4" id="KW-1185">Reference proteome</keyword>
<dbReference type="PANTHER" id="PTHR43581:SF3">
    <property type="entry name" value="AAA+ ATPASE DOMAIN-CONTAINING PROTEIN"/>
    <property type="match status" value="1"/>
</dbReference>
<dbReference type="Gene3D" id="3.40.50.300">
    <property type="entry name" value="P-loop containing nucleotide triphosphate hydrolases"/>
    <property type="match status" value="1"/>
</dbReference>
<sequence>MRLTRIAFNGYRRLVDTGCNVDSKLVAFLGPNEAGKSSILHALEWWSSGGKLKARDLARSQVIGDSDPVVTLTFILDDADVAEIRKRYILVAPNTQYRVHRASSGKRLHGFSPTLERDWTGLRDLAVSIAGEVDKLTARGTSDAEQNLRSKVATLLSQVMKRKELGSRGISSVGLDADEHAAIAAQSPSLVLQLTELLNLLGKTPFTLAREALIPRLPKIVLYEGGNRSLETRYDLNDLVPPSQAPEPIVNLLAVAEVDVDTLVGAAKENDTSRVATICKGANRRLRRKLQPTWQQKQLSLRLESEGGALLVLVDELDDDGSRTTLDERSDGLRAFLGMTCFVLARRLETEASPVILLADEIDRHLHFDAQADLVGVLTSQTEIQQVLYTTHSPGCLPPDLGTSVRLVEPVVDEPGSSVIRSSFWGTSVIGFSPLLVAMGAGAAAFSACRRAVLAEGATEMILLPTLLRHATGLPQLPYQVAPGLSSLRRDGFGLDEISAKIAYLIDGDEGGKAKAKLLSGLGVSERIIVSLPEGKTLEDLLDSEKYVEAVIALLRDRLVAVENFEVDEGRAGARPLVNRVADACARLGAAPPGKTAVANYLIQDPARIVLAQDAEVVLANLHENFSEILGC</sequence>
<accession>A0A6M1KYM7</accession>
<dbReference type="AlphaFoldDB" id="A0A6M1KYM7"/>
<dbReference type="Pfam" id="PF13175">
    <property type="entry name" value="AAA_15"/>
    <property type="match status" value="1"/>
</dbReference>
<dbReference type="PANTHER" id="PTHR43581">
    <property type="entry name" value="ATP/GTP PHOSPHATASE"/>
    <property type="match status" value="1"/>
</dbReference>
<dbReference type="Pfam" id="PF13476">
    <property type="entry name" value="AAA_23"/>
    <property type="match status" value="1"/>
</dbReference>
<evidence type="ECO:0000259" key="2">
    <source>
        <dbReference type="Pfam" id="PF13476"/>
    </source>
</evidence>
<organism evidence="3 4">
    <name type="scientific">Verrucosispora sioxanthis</name>
    <dbReference type="NCBI Taxonomy" id="2499994"/>
    <lineage>
        <taxon>Bacteria</taxon>
        <taxon>Bacillati</taxon>
        <taxon>Actinomycetota</taxon>
        <taxon>Actinomycetes</taxon>
        <taxon>Micromonosporales</taxon>
        <taxon>Micromonosporaceae</taxon>
        <taxon>Micromonospora</taxon>
    </lineage>
</organism>
<evidence type="ECO:0000259" key="1">
    <source>
        <dbReference type="Pfam" id="PF13175"/>
    </source>
</evidence>
<dbReference type="RefSeq" id="WP_164447070.1">
    <property type="nucleotide sequence ID" value="NZ_SAIY01000003.1"/>
</dbReference>
<dbReference type="InterPro" id="IPR027417">
    <property type="entry name" value="P-loop_NTPase"/>
</dbReference>
<feature type="domain" description="Rad50/SbcC-type AAA" evidence="2">
    <location>
        <begin position="10"/>
        <end position="136"/>
    </location>
</feature>
<dbReference type="SUPFAM" id="SSF52540">
    <property type="entry name" value="P-loop containing nucleoside triphosphate hydrolases"/>
    <property type="match status" value="1"/>
</dbReference>
<dbReference type="InterPro" id="IPR051396">
    <property type="entry name" value="Bact_Antivir_Def_Nuclease"/>
</dbReference>
<comment type="caution">
    <text evidence="3">The sequence shown here is derived from an EMBL/GenBank/DDBJ whole genome shotgun (WGS) entry which is preliminary data.</text>
</comment>
<reference evidence="3 4" key="1">
    <citation type="submission" date="2020-02" db="EMBL/GenBank/DDBJ databases">
        <title>Draft Genome Sequence of Verrucosispora sp. Strain CWR15, Isolated from Gulf of Mexico Sponge.</title>
        <authorList>
            <person name="Kennedy S.J."/>
            <person name="Cella E."/>
            <person name="Azarian T."/>
            <person name="Baker B.J."/>
            <person name="Shaw L.N."/>
        </authorList>
    </citation>
    <scope>NUCLEOTIDE SEQUENCE [LARGE SCALE GENOMIC DNA]</scope>
    <source>
        <strain evidence="3 4">CWR15</strain>
    </source>
</reference>
<dbReference type="InterPro" id="IPR038729">
    <property type="entry name" value="Rad50/SbcC_AAA"/>
</dbReference>
<dbReference type="GO" id="GO:0016887">
    <property type="term" value="F:ATP hydrolysis activity"/>
    <property type="evidence" value="ECO:0007669"/>
    <property type="project" value="InterPro"/>
</dbReference>
<dbReference type="GO" id="GO:0006302">
    <property type="term" value="P:double-strand break repair"/>
    <property type="evidence" value="ECO:0007669"/>
    <property type="project" value="InterPro"/>
</dbReference>
<name>A0A6M1KYM7_9ACTN</name>
<feature type="domain" description="Endonuclease GajA/Old nuclease/RecF-like AAA" evidence="1">
    <location>
        <begin position="300"/>
        <end position="396"/>
    </location>
</feature>
<dbReference type="Proteomes" id="UP000478148">
    <property type="component" value="Unassembled WGS sequence"/>
</dbReference>